<dbReference type="SUPFAM" id="SSF56281">
    <property type="entry name" value="Metallo-hydrolase/oxidoreductase"/>
    <property type="match status" value="1"/>
</dbReference>
<dbReference type="GO" id="GO:0050313">
    <property type="term" value="F:sulfur dioxygenase activity"/>
    <property type="evidence" value="ECO:0007669"/>
    <property type="project" value="InterPro"/>
</dbReference>
<dbReference type="OrthoDB" id="9784009at2"/>
<reference evidence="3 4" key="1">
    <citation type="submission" date="2016-10" db="EMBL/GenBank/DDBJ databases">
        <authorList>
            <person name="de Groot N.N."/>
        </authorList>
    </citation>
    <scope>NUCLEOTIDE SEQUENCE [LARGE SCALE GENOMIC DNA]</scope>
    <source>
        <strain evidence="3 4">DSM 6059</strain>
    </source>
</reference>
<dbReference type="GO" id="GO:0046872">
    <property type="term" value="F:metal ion binding"/>
    <property type="evidence" value="ECO:0007669"/>
    <property type="project" value="UniProtKB-KW"/>
</dbReference>
<dbReference type="STRING" id="1123010.SAMN02745724_02688"/>
<accession>A0A1I1MIR7</accession>
<name>A0A1I1MIR7_9GAMM</name>
<dbReference type="Pfam" id="PF00753">
    <property type="entry name" value="Lactamase_B"/>
    <property type="match status" value="1"/>
</dbReference>
<gene>
    <name evidence="3" type="ORF">SAMN02745724_02688</name>
</gene>
<dbReference type="EMBL" id="FOLO01000020">
    <property type="protein sequence ID" value="SFC84742.1"/>
    <property type="molecule type" value="Genomic_DNA"/>
</dbReference>
<feature type="domain" description="Metallo-beta-lactamase" evidence="2">
    <location>
        <begin position="14"/>
        <end position="202"/>
    </location>
</feature>
<dbReference type="CDD" id="cd07724">
    <property type="entry name" value="POD-like_MBL-fold"/>
    <property type="match status" value="1"/>
</dbReference>
<evidence type="ECO:0000313" key="4">
    <source>
        <dbReference type="Proteomes" id="UP000198862"/>
    </source>
</evidence>
<organism evidence="3 4">
    <name type="scientific">Pseudoalteromonas denitrificans DSM 6059</name>
    <dbReference type="NCBI Taxonomy" id="1123010"/>
    <lineage>
        <taxon>Bacteria</taxon>
        <taxon>Pseudomonadati</taxon>
        <taxon>Pseudomonadota</taxon>
        <taxon>Gammaproteobacteria</taxon>
        <taxon>Alteromonadales</taxon>
        <taxon>Pseudoalteromonadaceae</taxon>
        <taxon>Pseudoalteromonas</taxon>
    </lineage>
</organism>
<dbReference type="GO" id="GO:0006749">
    <property type="term" value="P:glutathione metabolic process"/>
    <property type="evidence" value="ECO:0007669"/>
    <property type="project" value="InterPro"/>
</dbReference>
<evidence type="ECO:0000259" key="2">
    <source>
        <dbReference type="SMART" id="SM00849"/>
    </source>
</evidence>
<dbReference type="Gene3D" id="3.60.15.10">
    <property type="entry name" value="Ribonuclease Z/Hydroxyacylglutathione hydrolase-like"/>
    <property type="match status" value="1"/>
</dbReference>
<dbReference type="InterPro" id="IPR036866">
    <property type="entry name" value="RibonucZ/Hydroxyglut_hydro"/>
</dbReference>
<keyword evidence="1" id="KW-0479">Metal-binding</keyword>
<keyword evidence="4" id="KW-1185">Reference proteome</keyword>
<dbReference type="InterPro" id="IPR044528">
    <property type="entry name" value="POD-like_MBL-fold"/>
</dbReference>
<dbReference type="PANTHER" id="PTHR43084:SF1">
    <property type="entry name" value="PERSULFIDE DIOXYGENASE ETHE1, MITOCHONDRIAL"/>
    <property type="match status" value="1"/>
</dbReference>
<dbReference type="AlphaFoldDB" id="A0A1I1MIR7"/>
<dbReference type="PANTHER" id="PTHR43084">
    <property type="entry name" value="PERSULFIDE DIOXYGENASE ETHE1"/>
    <property type="match status" value="1"/>
</dbReference>
<dbReference type="GO" id="GO:0070813">
    <property type="term" value="P:hydrogen sulfide metabolic process"/>
    <property type="evidence" value="ECO:0007669"/>
    <property type="project" value="TreeGrafter"/>
</dbReference>
<dbReference type="Proteomes" id="UP000198862">
    <property type="component" value="Unassembled WGS sequence"/>
</dbReference>
<evidence type="ECO:0000256" key="1">
    <source>
        <dbReference type="ARBA" id="ARBA00022723"/>
    </source>
</evidence>
<dbReference type="RefSeq" id="WP_091984712.1">
    <property type="nucleotide sequence ID" value="NZ_FOLO01000020.1"/>
</dbReference>
<dbReference type="InterPro" id="IPR051682">
    <property type="entry name" value="Mito_Persulfide_Diox"/>
</dbReference>
<evidence type="ECO:0000313" key="3">
    <source>
        <dbReference type="EMBL" id="SFC84742.1"/>
    </source>
</evidence>
<protein>
    <submittedName>
        <fullName evidence="3">Glyoxylase, beta-lactamase superfamily II</fullName>
    </submittedName>
</protein>
<proteinExistence type="predicted"/>
<dbReference type="SMART" id="SM00849">
    <property type="entry name" value="Lactamase_B"/>
    <property type="match status" value="1"/>
</dbReference>
<dbReference type="InterPro" id="IPR001279">
    <property type="entry name" value="Metallo-B-lactamas"/>
</dbReference>
<sequence length="286" mass="32358">MSVKIKAFYNEGTSTLSYIVFDSKSLKGMIIDPVLDFDIYSGCLCYYSANLILDYIDSHHLDIDWIVETHTHADHITAAQFFKSKLGAKVAISETVKQVQQTFNAKMDLNIHVDGSQFDHLFVDNEVFSLGDIPVRVIATPGHTPDSVCYLIDGNAFVGDTLFMPDSGTARCDFPNGDASQLFHSIQRLFEMGDDLILWMCHDYQPHNRELVYKTTVLEQKKYNIHLKHNTNQHDYVLMRQLKDAALETPKLLLPAIQINCNAGVLPLDKNNHLGFIKIPLKLKAI</sequence>